<dbReference type="Proteomes" id="UP001519295">
    <property type="component" value="Unassembled WGS sequence"/>
</dbReference>
<dbReference type="InterPro" id="IPR001233">
    <property type="entry name" value="RtcB"/>
</dbReference>
<sequence>MYTLTGTTAPVRLWTDPESVEPGALTQLRNCANLPWTHGVAVMPDVHQGYGATVGSVVAMRDAVSPGAVGVDIGCGMSAVRTDLTAADLPDSLARVRAQVERDVPVGRAGHREGPDLTRLGIDRRHDWAGFWAGFERLHHLRDMSWAGEDKLRAKAHRQLGSLGSGNHFLELCLDGDDRVWLMLHSGSRGIGNILANLHIERAKELPHNQDLPDRDLAVFLSGTPQMDAYRADLYWAQEYARLNRYVMMELFQAALARGLGRAVAFEPEVSCHHNYVSEETYDGVELIVTRKGAISTEGGRRGIIPGSMGTGSFIVSGLANPQAYSSASHGAGRRMSRAAARRQFSVADLQAQTEGVECRKDAGVIDEIPGAYKDLDTVMAQQTDLVRVEHRLRTVLCVKG</sequence>
<dbReference type="EC" id="6.5.1.8" evidence="2"/>
<comment type="catalytic activity">
    <reaction evidence="9">
        <text>a 3'-end 3'-phospho-ribonucleotide-RNA + a 5'-end dephospho-ribonucleoside-RNA + GTP = a ribonucleotidyl-ribonucleotide-RNA + GMP + diphosphate</text>
        <dbReference type="Rhea" id="RHEA:68076"/>
        <dbReference type="Rhea" id="RHEA-COMP:10463"/>
        <dbReference type="Rhea" id="RHEA-COMP:13936"/>
        <dbReference type="Rhea" id="RHEA-COMP:17355"/>
        <dbReference type="ChEBI" id="CHEBI:33019"/>
        <dbReference type="ChEBI" id="CHEBI:37565"/>
        <dbReference type="ChEBI" id="CHEBI:58115"/>
        <dbReference type="ChEBI" id="CHEBI:83062"/>
        <dbReference type="ChEBI" id="CHEBI:138284"/>
        <dbReference type="ChEBI" id="CHEBI:173118"/>
        <dbReference type="EC" id="6.5.1.8"/>
    </reaction>
</comment>
<accession>A0ABS4VTL1</accession>
<gene>
    <name evidence="10" type="ORF">JOF36_002817</name>
</gene>
<proteinExistence type="predicted"/>
<keyword evidence="8" id="KW-0464">Manganese</keyword>
<evidence type="ECO:0000256" key="8">
    <source>
        <dbReference type="ARBA" id="ARBA00023211"/>
    </source>
</evidence>
<evidence type="ECO:0000256" key="2">
    <source>
        <dbReference type="ARBA" id="ARBA00012726"/>
    </source>
</evidence>
<reference evidence="10 11" key="1">
    <citation type="submission" date="2021-03" db="EMBL/GenBank/DDBJ databases">
        <title>Sequencing the genomes of 1000 actinobacteria strains.</title>
        <authorList>
            <person name="Klenk H.-P."/>
        </authorList>
    </citation>
    <scope>NUCLEOTIDE SEQUENCE [LARGE SCALE GENOMIC DNA]</scope>
    <source>
        <strain evidence="10 11">DSM 45256</strain>
    </source>
</reference>
<protein>
    <recommendedName>
        <fullName evidence="2">3'-phosphate/5'-hydroxy nucleic acid ligase</fullName>
        <ecNumber evidence="2">6.5.1.8</ecNumber>
    </recommendedName>
</protein>
<keyword evidence="4" id="KW-0479">Metal-binding</keyword>
<evidence type="ECO:0000313" key="10">
    <source>
        <dbReference type="EMBL" id="MBP2367121.1"/>
    </source>
</evidence>
<evidence type="ECO:0000256" key="4">
    <source>
        <dbReference type="ARBA" id="ARBA00022723"/>
    </source>
</evidence>
<evidence type="ECO:0000256" key="3">
    <source>
        <dbReference type="ARBA" id="ARBA00022598"/>
    </source>
</evidence>
<name>A0ABS4VTL1_9PSEU</name>
<dbReference type="InterPro" id="IPR052915">
    <property type="entry name" value="RtcB-like"/>
</dbReference>
<dbReference type="EMBL" id="JAGINU010000001">
    <property type="protein sequence ID" value="MBP2367121.1"/>
    <property type="molecule type" value="Genomic_DNA"/>
</dbReference>
<dbReference type="RefSeq" id="WP_210027237.1">
    <property type="nucleotide sequence ID" value="NZ_JAGINU010000001.1"/>
</dbReference>
<keyword evidence="3 10" id="KW-0436">Ligase</keyword>
<keyword evidence="11" id="KW-1185">Reference proteome</keyword>
<dbReference type="PANTHER" id="PTHR43749">
    <property type="entry name" value="RNA-SPLICING LIGASE RTCB"/>
    <property type="match status" value="1"/>
</dbReference>
<evidence type="ECO:0000256" key="7">
    <source>
        <dbReference type="ARBA" id="ARBA00023134"/>
    </source>
</evidence>
<keyword evidence="5" id="KW-0547">Nucleotide-binding</keyword>
<comment type="caution">
    <text evidence="10">The sequence shown here is derived from an EMBL/GenBank/DDBJ whole genome shotgun (WGS) entry which is preliminary data.</text>
</comment>
<comment type="cofactor">
    <cofactor evidence="1">
        <name>Mn(2+)</name>
        <dbReference type="ChEBI" id="CHEBI:29035"/>
    </cofactor>
</comment>
<dbReference type="GO" id="GO:0003972">
    <property type="term" value="F:RNA ligase (ATP) activity"/>
    <property type="evidence" value="ECO:0007669"/>
    <property type="project" value="UniProtKB-EC"/>
</dbReference>
<dbReference type="InterPro" id="IPR036025">
    <property type="entry name" value="RtcB-like_sf"/>
</dbReference>
<evidence type="ECO:0000313" key="11">
    <source>
        <dbReference type="Proteomes" id="UP001519295"/>
    </source>
</evidence>
<evidence type="ECO:0000256" key="5">
    <source>
        <dbReference type="ARBA" id="ARBA00022741"/>
    </source>
</evidence>
<evidence type="ECO:0000256" key="9">
    <source>
        <dbReference type="ARBA" id="ARBA00047746"/>
    </source>
</evidence>
<dbReference type="PANTHER" id="PTHR43749:SF2">
    <property type="entry name" value="RNA-SPLICING LIGASE RTCB"/>
    <property type="match status" value="1"/>
</dbReference>
<keyword evidence="6" id="KW-0692">RNA repair</keyword>
<dbReference type="Pfam" id="PF01139">
    <property type="entry name" value="RtcB"/>
    <property type="match status" value="1"/>
</dbReference>
<evidence type="ECO:0000256" key="6">
    <source>
        <dbReference type="ARBA" id="ARBA00022800"/>
    </source>
</evidence>
<organism evidence="10 11">
    <name type="scientific">Pseudonocardia parietis</name>
    <dbReference type="NCBI Taxonomy" id="570936"/>
    <lineage>
        <taxon>Bacteria</taxon>
        <taxon>Bacillati</taxon>
        <taxon>Actinomycetota</taxon>
        <taxon>Actinomycetes</taxon>
        <taxon>Pseudonocardiales</taxon>
        <taxon>Pseudonocardiaceae</taxon>
        <taxon>Pseudonocardia</taxon>
    </lineage>
</organism>
<dbReference type="Gene3D" id="3.90.1860.10">
    <property type="entry name" value="tRNA-splicing ligase RtcB"/>
    <property type="match status" value="1"/>
</dbReference>
<keyword evidence="7" id="KW-0342">GTP-binding</keyword>
<evidence type="ECO:0000256" key="1">
    <source>
        <dbReference type="ARBA" id="ARBA00001936"/>
    </source>
</evidence>
<dbReference type="SUPFAM" id="SSF103365">
    <property type="entry name" value="Hypothetical protein PH1602"/>
    <property type="match status" value="1"/>
</dbReference>